<dbReference type="GO" id="GO:0003677">
    <property type="term" value="F:DNA binding"/>
    <property type="evidence" value="ECO:0007669"/>
    <property type="project" value="UniProtKB-UniRule"/>
</dbReference>
<evidence type="ECO:0000256" key="3">
    <source>
        <dbReference type="ARBA" id="ARBA00022578"/>
    </source>
</evidence>
<evidence type="ECO:0000256" key="2">
    <source>
        <dbReference type="ARBA" id="ARBA00010961"/>
    </source>
</evidence>
<comment type="similarity">
    <text evidence="2 6">Belongs to the transposase mutator family.</text>
</comment>
<protein>
    <recommendedName>
        <fullName evidence="6">Mutator family transposase</fullName>
    </recommendedName>
</protein>
<dbReference type="PROSITE" id="PS01007">
    <property type="entry name" value="TRANSPOSASE_MUTATOR"/>
    <property type="match status" value="1"/>
</dbReference>
<keyword evidence="3 6" id="KW-0815">Transposition</keyword>
<evidence type="ECO:0000256" key="1">
    <source>
        <dbReference type="ARBA" id="ARBA00002190"/>
    </source>
</evidence>
<accession>A0AAC8W7B7</accession>
<dbReference type="Proteomes" id="UP000063930">
    <property type="component" value="Chromosome"/>
</dbReference>
<dbReference type="PANTHER" id="PTHR33217:SF8">
    <property type="entry name" value="MUTATOR FAMILY TRANSPOSASE"/>
    <property type="match status" value="1"/>
</dbReference>
<comment type="function">
    <text evidence="1 6">Required for the transposition of the insertion element.</text>
</comment>
<dbReference type="GO" id="GO:0006313">
    <property type="term" value="P:DNA transposition"/>
    <property type="evidence" value="ECO:0007669"/>
    <property type="project" value="UniProtKB-UniRule"/>
</dbReference>
<dbReference type="Pfam" id="PF00872">
    <property type="entry name" value="Transposase_mut"/>
    <property type="match status" value="1"/>
</dbReference>
<keyword evidence="5 6" id="KW-0233">DNA recombination</keyword>
<dbReference type="InterPro" id="IPR001207">
    <property type="entry name" value="Transposase_mutator"/>
</dbReference>
<dbReference type="NCBIfam" id="NF033543">
    <property type="entry name" value="transpos_IS256"/>
    <property type="match status" value="1"/>
</dbReference>
<organism evidence="7 8">
    <name type="scientific">Lactobacillus helveticus</name>
    <name type="common">Lactobacillus suntoryeus</name>
    <dbReference type="NCBI Taxonomy" id="1587"/>
    <lineage>
        <taxon>Bacteria</taxon>
        <taxon>Bacillati</taxon>
        <taxon>Bacillota</taxon>
        <taxon>Bacilli</taxon>
        <taxon>Lactobacillales</taxon>
        <taxon>Lactobacillaceae</taxon>
        <taxon>Lactobacillus</taxon>
    </lineage>
</organism>
<evidence type="ECO:0000313" key="8">
    <source>
        <dbReference type="Proteomes" id="UP000063930"/>
    </source>
</evidence>
<dbReference type="AlphaFoldDB" id="A0AAC8W7B7"/>
<keyword evidence="6" id="KW-0814">Transposable element</keyword>
<sequence>MNDFTKNMVQALFNQDKINDLLRKELQQAVNDLLEAELTAFLGYDPDARNGWNTGNSRNGAYFRKIDTLFGSIEVQVPRDRNGMFHQHTLPDYKQHTDLLEDMVIKLYSKGVTTREIAKMIPKVEAYHKRKLSDKFFCVYLDATYIPLRRETFEREAVYIAIGIKPNGHKEVIDYCIAPSENIEVWTELLQNMKSSGLKQVELFLSDGVVGMKTALMQTYPKAHFQRCLVHVMRNICAKVRVEDREAIMNEFKQVHQQSNKQEGITVLHSFYSKWQKAYQHAIQNVKDLEADLLVFYNYPKQIRSSIYSTNMIESFNKVVKRKAKPKAEFPNEQSLDTFIGIQAMSYNDRYFKRIHKGFGQVQDTLESYLE</sequence>
<dbReference type="GO" id="GO:0004803">
    <property type="term" value="F:transposase activity"/>
    <property type="evidence" value="ECO:0007669"/>
    <property type="project" value="UniProtKB-UniRule"/>
</dbReference>
<keyword evidence="4 6" id="KW-0238">DNA-binding</keyword>
<evidence type="ECO:0000256" key="6">
    <source>
        <dbReference type="RuleBase" id="RU365089"/>
    </source>
</evidence>
<dbReference type="EMBL" id="CP012381">
    <property type="protein sequence ID" value="ALI51904.1"/>
    <property type="molecule type" value="Genomic_DNA"/>
</dbReference>
<reference evidence="7 8" key="1">
    <citation type="submission" date="2015-08" db="EMBL/GenBank/DDBJ databases">
        <title>Complete genome sequence of Lactobacillus helveticus CAUH18, a probiotic strain originated from koumiss.</title>
        <authorList>
            <person name="Yang Y."/>
            <person name="Hao Y."/>
        </authorList>
    </citation>
    <scope>NUCLEOTIDE SEQUENCE [LARGE SCALE GENOMIC DNA]</scope>
    <source>
        <strain evidence="7 8">CAUH18</strain>
    </source>
</reference>
<dbReference type="RefSeq" id="WP_054607184.1">
    <property type="nucleotide sequence ID" value="NZ_CP012381.1"/>
</dbReference>
<dbReference type="PANTHER" id="PTHR33217">
    <property type="entry name" value="TRANSPOSASE FOR INSERTION SEQUENCE ELEMENT IS1081"/>
    <property type="match status" value="1"/>
</dbReference>
<evidence type="ECO:0000313" key="7">
    <source>
        <dbReference type="EMBL" id="ALI51904.1"/>
    </source>
</evidence>
<name>A0AAC8W7B7_LACHE</name>
<proteinExistence type="inferred from homology"/>
<gene>
    <name evidence="7" type="ORF">ALV80_01285</name>
</gene>
<evidence type="ECO:0000256" key="5">
    <source>
        <dbReference type="ARBA" id="ARBA00023172"/>
    </source>
</evidence>
<evidence type="ECO:0000256" key="4">
    <source>
        <dbReference type="ARBA" id="ARBA00023125"/>
    </source>
</evidence>